<dbReference type="InterPro" id="IPR020850">
    <property type="entry name" value="GED_dom"/>
</dbReference>
<dbReference type="PROSITE" id="PS51718">
    <property type="entry name" value="G_DYNAMIN_2"/>
    <property type="match status" value="1"/>
</dbReference>
<feature type="region of interest" description="Disordered" evidence="1">
    <location>
        <begin position="907"/>
        <end position="926"/>
    </location>
</feature>
<dbReference type="Proteomes" id="UP000078544">
    <property type="component" value="Unassembled WGS sequence"/>
</dbReference>
<dbReference type="Gene3D" id="1.20.120.1240">
    <property type="entry name" value="Dynamin, middle domain"/>
    <property type="match status" value="1"/>
</dbReference>
<dbReference type="OrthoDB" id="5061070at2759"/>
<sequence>MTTPFSQLAPKQESRSASPELRPAWSTAQDEALSAITAASNFGGSMTVPPTDYRNDRSNAPAPSERSMEPGPLLREIRPCPRVSQPPIVHSPGSNESFFNTSFRDIGKKLKACNDTLGELQQLGVSHDVSLPELVLVGDQSAGKSSLMSGLANLDLPRSEGTCTRCPLHIRVSRNSDWSCRVSLRKEYSYRPPPDRPIDEADVTDQDPFFPWRKLSHVQVQEFKSMHDKSQIEDVLRWAQIAILNDDKPHDLFVPGSGSIAVNTPIETAADETVAKFSPNIVSLEIRGPDLPDLSFYDMPGIFQNPADARDDYLVNVVRNLSKAYIQHPSAIIICSMPMNSDAENSSTFGLTRRLGASRRTIGVLTKADLLPEGGNHDQWLAIMHGETHQCGLGYFITSRPQGKDLDDLKSWEELVFESHSAGNWPSAFHRFGDRCGVERLKSFLSERLGEEFSKSLPYIKQKVRQYHDKITKQLATLPELPDNVELEIKSGLMKFADSARSKLDGFMRRFSSLPNNFRECLLQIKPKFVLKDKSDFPVIEVSDDELDATVAAAAASATRTPKRRLPPVNAATPTPKRARVEGVPVNGSPVKPEEANGTLRAVPPKRVLLPEPFTSFSDVGRGFRTLSQVRQEIEEKEKAGMPGRTSDEVYEDLAMEAVRPWKGPMEAFLKYAMRVLLSELEDTLNKSLENLKKRLVYKKARELLRDCLLEHQTETAKDLAVEYHLETVGLLTFNKEAFKQYQDAELMELSRYRHYMRLKARGMDTGNYVSGDQLTEDKRLQEAKKREADMGKIGQDPFAREIEVVAYCRGYYRLAALRFSDHVASRLLHLTIPAIRRQLPYYLEDKLGLRSGEPDIFIKLMEEDEATARKRETLKMEKEKFDRALASIEALEMGYVESISMGYEEQQAPTNGFSHHEGGEEDGQM</sequence>
<dbReference type="PANTHER" id="PTHR11566:SF131">
    <property type="entry name" value="GTPASE, PUTATIVE (AFU_ORTHOLOGUE AFUA_6G07630)-RELATED"/>
    <property type="match status" value="1"/>
</dbReference>
<evidence type="ECO:0000256" key="1">
    <source>
        <dbReference type="SAM" id="MobiDB-lite"/>
    </source>
</evidence>
<dbReference type="SUPFAM" id="SSF52540">
    <property type="entry name" value="P-loop containing nucleoside triphosphate hydrolases"/>
    <property type="match status" value="1"/>
</dbReference>
<organism evidence="4 5">
    <name type="scientific">Moelleriella libera RCEF 2490</name>
    <dbReference type="NCBI Taxonomy" id="1081109"/>
    <lineage>
        <taxon>Eukaryota</taxon>
        <taxon>Fungi</taxon>
        <taxon>Dikarya</taxon>
        <taxon>Ascomycota</taxon>
        <taxon>Pezizomycotina</taxon>
        <taxon>Sordariomycetes</taxon>
        <taxon>Hypocreomycetidae</taxon>
        <taxon>Hypocreales</taxon>
        <taxon>Clavicipitaceae</taxon>
        <taxon>Moelleriella</taxon>
    </lineage>
</organism>
<feature type="domain" description="GED" evidence="2">
    <location>
        <begin position="802"/>
        <end position="897"/>
    </location>
</feature>
<dbReference type="PANTHER" id="PTHR11566">
    <property type="entry name" value="DYNAMIN"/>
    <property type="match status" value="1"/>
</dbReference>
<dbReference type="GO" id="GO:0031623">
    <property type="term" value="P:receptor internalization"/>
    <property type="evidence" value="ECO:0007669"/>
    <property type="project" value="TreeGrafter"/>
</dbReference>
<dbReference type="InterPro" id="IPR030381">
    <property type="entry name" value="G_DYNAMIN_dom"/>
</dbReference>
<dbReference type="PROSITE" id="PS51388">
    <property type="entry name" value="GED"/>
    <property type="match status" value="1"/>
</dbReference>
<dbReference type="STRING" id="1081109.A0A166PKF6"/>
<name>A0A166PKF6_9HYPO</name>
<dbReference type="InterPro" id="IPR027417">
    <property type="entry name" value="P-loop_NTPase"/>
</dbReference>
<dbReference type="InterPro" id="IPR022812">
    <property type="entry name" value="Dynamin"/>
</dbReference>
<gene>
    <name evidence="4" type="ORF">AAL_03324</name>
</gene>
<evidence type="ECO:0000259" key="2">
    <source>
        <dbReference type="PROSITE" id="PS51388"/>
    </source>
</evidence>
<accession>A0A166PKF6</accession>
<feature type="region of interest" description="Disordered" evidence="1">
    <location>
        <begin position="1"/>
        <end position="95"/>
    </location>
</feature>
<dbReference type="GO" id="GO:0005525">
    <property type="term" value="F:GTP binding"/>
    <property type="evidence" value="ECO:0007669"/>
    <property type="project" value="InterPro"/>
</dbReference>
<dbReference type="SMART" id="SM00053">
    <property type="entry name" value="DYNc"/>
    <property type="match status" value="1"/>
</dbReference>
<dbReference type="InterPro" id="IPR045063">
    <property type="entry name" value="Dynamin_N"/>
</dbReference>
<dbReference type="Pfam" id="PF00350">
    <property type="entry name" value="Dynamin_N"/>
    <property type="match status" value="1"/>
</dbReference>
<dbReference type="EMBL" id="AZGY01000006">
    <property type="protein sequence ID" value="KZZ97360.1"/>
    <property type="molecule type" value="Genomic_DNA"/>
</dbReference>
<dbReference type="GO" id="GO:0008017">
    <property type="term" value="F:microtubule binding"/>
    <property type="evidence" value="ECO:0007669"/>
    <property type="project" value="TreeGrafter"/>
</dbReference>
<dbReference type="Gene3D" id="3.40.50.300">
    <property type="entry name" value="P-loop containing nucleotide triphosphate hydrolases"/>
    <property type="match status" value="1"/>
</dbReference>
<dbReference type="AlphaFoldDB" id="A0A166PKF6"/>
<keyword evidence="5" id="KW-1185">Reference proteome</keyword>
<dbReference type="PRINTS" id="PR00195">
    <property type="entry name" value="DYNAMIN"/>
</dbReference>
<dbReference type="GO" id="GO:0005886">
    <property type="term" value="C:plasma membrane"/>
    <property type="evidence" value="ECO:0007669"/>
    <property type="project" value="TreeGrafter"/>
</dbReference>
<reference evidence="4 5" key="1">
    <citation type="journal article" date="2016" name="Genome Biol. Evol.">
        <title>Divergent and convergent evolution of fungal pathogenicity.</title>
        <authorList>
            <person name="Shang Y."/>
            <person name="Xiao G."/>
            <person name="Zheng P."/>
            <person name="Cen K."/>
            <person name="Zhan S."/>
            <person name="Wang C."/>
        </authorList>
    </citation>
    <scope>NUCLEOTIDE SEQUENCE [LARGE SCALE GENOMIC DNA]</scope>
    <source>
        <strain evidence="4 5">RCEF 2490</strain>
    </source>
</reference>
<dbReference type="GO" id="GO:0005737">
    <property type="term" value="C:cytoplasm"/>
    <property type="evidence" value="ECO:0007669"/>
    <property type="project" value="TreeGrafter"/>
</dbReference>
<evidence type="ECO:0000313" key="4">
    <source>
        <dbReference type="EMBL" id="KZZ97360.1"/>
    </source>
</evidence>
<dbReference type="CDD" id="cd08771">
    <property type="entry name" value="DLP_1"/>
    <property type="match status" value="1"/>
</dbReference>
<evidence type="ECO:0000259" key="3">
    <source>
        <dbReference type="PROSITE" id="PS51718"/>
    </source>
</evidence>
<protein>
    <submittedName>
        <fullName evidence="4">Dynamin family protein</fullName>
    </submittedName>
</protein>
<dbReference type="InterPro" id="IPR001401">
    <property type="entry name" value="Dynamin_GTPase"/>
</dbReference>
<feature type="domain" description="Dynamin-type G" evidence="3">
    <location>
        <begin position="128"/>
        <end position="458"/>
    </location>
</feature>
<comment type="caution">
    <text evidence="4">The sequence shown here is derived from an EMBL/GenBank/DDBJ whole genome shotgun (WGS) entry which is preliminary data.</text>
</comment>
<evidence type="ECO:0000313" key="5">
    <source>
        <dbReference type="Proteomes" id="UP000078544"/>
    </source>
</evidence>
<dbReference type="GO" id="GO:0005874">
    <property type="term" value="C:microtubule"/>
    <property type="evidence" value="ECO:0007669"/>
    <property type="project" value="TreeGrafter"/>
</dbReference>
<proteinExistence type="predicted"/>
<dbReference type="GO" id="GO:0003924">
    <property type="term" value="F:GTPase activity"/>
    <property type="evidence" value="ECO:0007669"/>
    <property type="project" value="InterPro"/>
</dbReference>